<feature type="domain" description="Enoyl reductase (ER)" evidence="1">
    <location>
        <begin position="19"/>
        <end position="333"/>
    </location>
</feature>
<name>A0A9N9L6U6_9HELO</name>
<dbReference type="PANTHER" id="PTHR11695">
    <property type="entry name" value="ALCOHOL DEHYDROGENASE RELATED"/>
    <property type="match status" value="1"/>
</dbReference>
<dbReference type="AlphaFoldDB" id="A0A9N9L6U6"/>
<dbReference type="InterPro" id="IPR050700">
    <property type="entry name" value="YIM1/Zinc_Alcohol_DH_Fams"/>
</dbReference>
<evidence type="ECO:0000313" key="3">
    <source>
        <dbReference type="Proteomes" id="UP000696280"/>
    </source>
</evidence>
<gene>
    <name evidence="2" type="ORF">HYFRA_00008259</name>
</gene>
<reference evidence="2" key="1">
    <citation type="submission" date="2021-07" db="EMBL/GenBank/DDBJ databases">
        <authorList>
            <person name="Durling M."/>
        </authorList>
    </citation>
    <scope>NUCLEOTIDE SEQUENCE</scope>
</reference>
<dbReference type="PANTHER" id="PTHR11695:SF647">
    <property type="entry name" value="ENOYL REDUCTASE (ER) DOMAIN-CONTAINING PROTEIN"/>
    <property type="match status" value="1"/>
</dbReference>
<dbReference type="CDD" id="cd05289">
    <property type="entry name" value="MDR_like_2"/>
    <property type="match status" value="1"/>
</dbReference>
<dbReference type="Pfam" id="PF13602">
    <property type="entry name" value="ADH_zinc_N_2"/>
    <property type="match status" value="1"/>
</dbReference>
<sequence length="336" mass="36545">MSTPSLPPTIRAIFQPDIQSPSLVLTRLPTQLPQNNTTEHLIKVHAVSPCASELTWAKNYPSLMDSNRVAIPSFDFVGTVILAPPSSPFPPGTEVYTRTPGGKTGNGREYTIAETEQLARKPKNLTMEEAASVPISAFTAWQALFDHGGLKMGWKDLEGKKENQGKRVLVTAAAGGVGSWVVQLAKLAGVGEIVAVAGPNNVEFVKGLGATEVVDYRKISLGEWAKKNEKVDLVIDMVGCQTLTDAWLAVRDGGRILGINDVPESRKPKDDCPVNVTSYFFVMEALGWQLKEITGLIEKGEVHPVVDSIWEFEDFKEAFAKVEGGHARGKVIIRIQ</sequence>
<dbReference type="SUPFAM" id="SSF51735">
    <property type="entry name" value="NAD(P)-binding Rossmann-fold domains"/>
    <property type="match status" value="1"/>
</dbReference>
<dbReference type="InterPro" id="IPR036291">
    <property type="entry name" value="NAD(P)-bd_dom_sf"/>
</dbReference>
<dbReference type="PROSITE" id="PS01162">
    <property type="entry name" value="QOR_ZETA_CRYSTAL"/>
    <property type="match status" value="1"/>
</dbReference>
<dbReference type="SMART" id="SM00829">
    <property type="entry name" value="PKS_ER"/>
    <property type="match status" value="1"/>
</dbReference>
<dbReference type="InterPro" id="IPR011032">
    <property type="entry name" value="GroES-like_sf"/>
</dbReference>
<organism evidence="2 3">
    <name type="scientific">Hymenoscyphus fraxineus</name>
    <dbReference type="NCBI Taxonomy" id="746836"/>
    <lineage>
        <taxon>Eukaryota</taxon>
        <taxon>Fungi</taxon>
        <taxon>Dikarya</taxon>
        <taxon>Ascomycota</taxon>
        <taxon>Pezizomycotina</taxon>
        <taxon>Leotiomycetes</taxon>
        <taxon>Helotiales</taxon>
        <taxon>Helotiaceae</taxon>
        <taxon>Hymenoscyphus</taxon>
    </lineage>
</organism>
<evidence type="ECO:0000313" key="2">
    <source>
        <dbReference type="EMBL" id="CAG8960539.1"/>
    </source>
</evidence>
<dbReference type="GO" id="GO:0005739">
    <property type="term" value="C:mitochondrion"/>
    <property type="evidence" value="ECO:0007669"/>
    <property type="project" value="TreeGrafter"/>
</dbReference>
<dbReference type="GO" id="GO:0008270">
    <property type="term" value="F:zinc ion binding"/>
    <property type="evidence" value="ECO:0007669"/>
    <property type="project" value="InterPro"/>
</dbReference>
<dbReference type="InterPro" id="IPR020843">
    <property type="entry name" value="ER"/>
</dbReference>
<accession>A0A9N9L6U6</accession>
<keyword evidence="3" id="KW-1185">Reference proteome</keyword>
<dbReference type="OrthoDB" id="3509362at2759"/>
<protein>
    <recommendedName>
        <fullName evidence="1">Enoyl reductase (ER) domain-containing protein</fullName>
    </recommendedName>
</protein>
<dbReference type="Proteomes" id="UP000696280">
    <property type="component" value="Unassembled WGS sequence"/>
</dbReference>
<dbReference type="InterPro" id="IPR002364">
    <property type="entry name" value="Quin_OxRdtase/zeta-crystal_CS"/>
</dbReference>
<dbReference type="EMBL" id="CAJVRL010000099">
    <property type="protein sequence ID" value="CAG8960539.1"/>
    <property type="molecule type" value="Genomic_DNA"/>
</dbReference>
<evidence type="ECO:0000259" key="1">
    <source>
        <dbReference type="SMART" id="SM00829"/>
    </source>
</evidence>
<dbReference type="GO" id="GO:0016491">
    <property type="term" value="F:oxidoreductase activity"/>
    <property type="evidence" value="ECO:0007669"/>
    <property type="project" value="InterPro"/>
</dbReference>
<comment type="caution">
    <text evidence="2">The sequence shown here is derived from an EMBL/GenBank/DDBJ whole genome shotgun (WGS) entry which is preliminary data.</text>
</comment>
<dbReference type="Gene3D" id="3.90.180.10">
    <property type="entry name" value="Medium-chain alcohol dehydrogenases, catalytic domain"/>
    <property type="match status" value="1"/>
</dbReference>
<dbReference type="Gene3D" id="3.40.50.720">
    <property type="entry name" value="NAD(P)-binding Rossmann-like Domain"/>
    <property type="match status" value="1"/>
</dbReference>
<dbReference type="SUPFAM" id="SSF50129">
    <property type="entry name" value="GroES-like"/>
    <property type="match status" value="1"/>
</dbReference>
<proteinExistence type="predicted"/>